<sequence>MSPHPRNCATSRRIPGRASPRSTTTIPTAASESRPPQLNSYYSPAYSCADGARWKLEDRLGHFLRDLDQVAVHAEQRSIPKEEEEAARKRNWYKALRQARTAQITQHRGAVLTGQVERWRLAEDIRAFCSAARRADVAADWTQWAEQYATSIDSLAYALAVPADPPAAPHDLRDCFRGDTYAYPWPFGKDGTRLCGCQPATGQPQVSDCRISPGMPLFQPADTCSHRCATPAAAAAPNSPAATASSCPRRRVLRAFEARIGGDSDHGGCVAGLTM</sequence>
<dbReference type="KEGG" id="sgm:GCM10017557_71190"/>
<dbReference type="EMBL" id="AP023440">
    <property type="protein sequence ID" value="BCL32260.1"/>
    <property type="molecule type" value="Genomic_DNA"/>
</dbReference>
<reference evidence="2 3" key="1">
    <citation type="journal article" date="2014" name="Int. J. Syst. Evol. Microbiol.">
        <title>Complete genome sequence of Corynebacterium casei LMG S-19264T (=DSM 44701T), isolated from a smear-ripened cheese.</title>
        <authorList>
            <consortium name="US DOE Joint Genome Institute (JGI-PGF)"/>
            <person name="Walter F."/>
            <person name="Albersmeier A."/>
            <person name="Kalinowski J."/>
            <person name="Ruckert C."/>
        </authorList>
    </citation>
    <scope>NUCLEOTIDE SEQUENCE [LARGE SCALE GENOMIC DNA]</scope>
    <source>
        <strain evidence="2 3">JCM 4677</strain>
    </source>
</reference>
<evidence type="ECO:0000256" key="1">
    <source>
        <dbReference type="SAM" id="MobiDB-lite"/>
    </source>
</evidence>
<dbReference type="OrthoDB" id="3989267at2"/>
<feature type="region of interest" description="Disordered" evidence="1">
    <location>
        <begin position="1"/>
        <end position="37"/>
    </location>
</feature>
<dbReference type="Proteomes" id="UP000516444">
    <property type="component" value="Chromosome"/>
</dbReference>
<protein>
    <submittedName>
        <fullName evidence="2">Uncharacterized protein</fullName>
    </submittedName>
</protein>
<evidence type="ECO:0000313" key="2">
    <source>
        <dbReference type="EMBL" id="BCL32260.1"/>
    </source>
</evidence>
<dbReference type="AlphaFoldDB" id="A0A7G1PF74"/>
<name>A0A7G1PF74_9ACTN</name>
<accession>A0A7G1PF74</accession>
<keyword evidence="3" id="KW-1185">Reference proteome</keyword>
<gene>
    <name evidence="2" type="ORF">GCM10017557_71190</name>
</gene>
<organism evidence="2 3">
    <name type="scientific">Streptomyces aurantiacus</name>
    <dbReference type="NCBI Taxonomy" id="47760"/>
    <lineage>
        <taxon>Bacteria</taxon>
        <taxon>Bacillati</taxon>
        <taxon>Actinomycetota</taxon>
        <taxon>Actinomycetes</taxon>
        <taxon>Kitasatosporales</taxon>
        <taxon>Streptomycetaceae</taxon>
        <taxon>Streptomyces</taxon>
        <taxon>Streptomyces aurantiacus group</taxon>
    </lineage>
</organism>
<evidence type="ECO:0000313" key="3">
    <source>
        <dbReference type="Proteomes" id="UP000516444"/>
    </source>
</evidence>
<feature type="compositionally biased region" description="Polar residues" evidence="1">
    <location>
        <begin position="20"/>
        <end position="37"/>
    </location>
</feature>
<dbReference type="RefSeq" id="WP_157871361.1">
    <property type="nucleotide sequence ID" value="NZ_AP023440.1"/>
</dbReference>
<proteinExistence type="predicted"/>